<sequence>DHLPLPDFNKNLRLIEQSDQRIQLSQVPTDGMSLVESSLKAVTAASNKAGIDLFELLGTDGCKLDCAYWQTWLDVNDAKKNKRKMRQEKRELKKVSSPLASRWEKDGRRSISLDEILESAASGCGTCGVFGRLLGRLLLEDDDLVRENIVFRWTGYHFRLQVLDVKNDNRSLEYQFFNPTGTPNPISNMPSTNTLSGDTSDAASLQTARSWIEHCDASHGACRTQKDPELPKRVLDLAEIVNEGKVGIRLIEDSEIVAPYACLSHCWGTEPMPVRTLKKTRTKFLEFIDWANLPRTFQDAIIISRELGLRYLWIDSLCIIQDSPEDWQTESGKMADVYRNGYITIAAVSSPDFRHGCFPKIPRKDVHVEVKVKDGIIATVVARQQFQGSFEQQCPLFTRAWVYQERMLSRRVLLCDHRELQLECRTTFVCQCGNKNTPPHMRLANPAQVYAKHTYSKTSDSSRFGRNWHHALQAYSQLRLTHGSDKLPALSACASDFSAGRGRYLAGAWEQSLVEDLLWVVDLPKQSPHKRRGRPVWRAPSWSWASSDEETGVKFEGKTVNFSLPTTDPSIKAFRARILKVECTLKPPGLNRFGGLAHGYMQLRTPLVLASLRNLCHFCLMGTRNGRRYLLETNRIQELQNNHARHDLCILEKQIRFQIPQGATMSFNPDFMYEDRTFDFAGLRLHDDDLDGYVCRQVAIWLMYICDMTTQQPTGERTMYFMVLKHLPLDLINFNEECYERVGMMKLAFPTAEAMVNWKCTHLPQMLTEEKVITLE</sequence>
<feature type="domain" description="Heterokaryon incompatibility" evidence="1">
    <location>
        <begin position="260"/>
        <end position="405"/>
    </location>
</feature>
<comment type="caution">
    <text evidence="2">The sequence shown here is derived from an EMBL/GenBank/DDBJ whole genome shotgun (WGS) entry which is preliminary data.</text>
</comment>
<protein>
    <submittedName>
        <fullName evidence="2">Heterokaryon incompatibility protein-domain-containing protein</fullName>
    </submittedName>
</protein>
<gene>
    <name evidence="2" type="ORF">PGQ11_007607</name>
</gene>
<reference evidence="2 3" key="1">
    <citation type="journal article" date="2024" name="IMA Fungus">
        <title>Apiospora arundinis, a panoply of carbohydrate-active enzymes and secondary metabolites.</title>
        <authorList>
            <person name="Sorensen T."/>
            <person name="Petersen C."/>
            <person name="Muurmann A.T."/>
            <person name="Christiansen J.V."/>
            <person name="Brundto M.L."/>
            <person name="Overgaard C.K."/>
            <person name="Boysen A.T."/>
            <person name="Wollenberg R.D."/>
            <person name="Larsen T.O."/>
            <person name="Sorensen J.L."/>
            <person name="Nielsen K.L."/>
            <person name="Sondergaard T.E."/>
        </authorList>
    </citation>
    <scope>NUCLEOTIDE SEQUENCE [LARGE SCALE GENOMIC DNA]</scope>
    <source>
        <strain evidence="2 3">AAU 773</strain>
    </source>
</reference>
<organism evidence="2 3">
    <name type="scientific">Apiospora arundinis</name>
    <dbReference type="NCBI Taxonomy" id="335852"/>
    <lineage>
        <taxon>Eukaryota</taxon>
        <taxon>Fungi</taxon>
        <taxon>Dikarya</taxon>
        <taxon>Ascomycota</taxon>
        <taxon>Pezizomycotina</taxon>
        <taxon>Sordariomycetes</taxon>
        <taxon>Xylariomycetidae</taxon>
        <taxon>Amphisphaeriales</taxon>
        <taxon>Apiosporaceae</taxon>
        <taxon>Apiospora</taxon>
    </lineage>
</organism>
<dbReference type="Pfam" id="PF06985">
    <property type="entry name" value="HET"/>
    <property type="match status" value="1"/>
</dbReference>
<dbReference type="Proteomes" id="UP001390339">
    <property type="component" value="Unassembled WGS sequence"/>
</dbReference>
<evidence type="ECO:0000313" key="3">
    <source>
        <dbReference type="Proteomes" id="UP001390339"/>
    </source>
</evidence>
<dbReference type="PANTHER" id="PTHR33112">
    <property type="entry name" value="DOMAIN PROTEIN, PUTATIVE-RELATED"/>
    <property type="match status" value="1"/>
</dbReference>
<dbReference type="EMBL" id="JAPCWZ010000004">
    <property type="protein sequence ID" value="KAK8869029.1"/>
    <property type="molecule type" value="Genomic_DNA"/>
</dbReference>
<keyword evidence="3" id="KW-1185">Reference proteome</keyword>
<proteinExistence type="predicted"/>
<dbReference type="InterPro" id="IPR010730">
    <property type="entry name" value="HET"/>
</dbReference>
<feature type="non-terminal residue" evidence="2">
    <location>
        <position position="1"/>
    </location>
</feature>
<evidence type="ECO:0000259" key="1">
    <source>
        <dbReference type="Pfam" id="PF06985"/>
    </source>
</evidence>
<dbReference type="PANTHER" id="PTHR33112:SF13">
    <property type="entry name" value="HETEROKARYON INCOMPATIBILITY DOMAIN-CONTAINING PROTEIN"/>
    <property type="match status" value="1"/>
</dbReference>
<accession>A0ABR2IW29</accession>
<evidence type="ECO:0000313" key="2">
    <source>
        <dbReference type="EMBL" id="KAK8869029.1"/>
    </source>
</evidence>
<name>A0ABR2IW29_9PEZI</name>